<protein>
    <submittedName>
        <fullName evidence="2">Uncharacterized protein</fullName>
    </submittedName>
</protein>
<sequence>MGPKKSNQVNQANMDKFIDKEVGVGEVADLQEPPGWAKTLLSEVREIRTAITNLNTHVEEKITMVEGKLESTKKQLEEKIEELEFNSRKYNLLLWGLGKTTSEDCQDRVNAFMKSELGFDREFDMAACHPVRGDTVMIRFVRMCDRESVLKRGSKLKGKKFSLKTDLPPRLRRIRAELRSEAKQRREDGKVVRVVERGKGVYLQEKQGNMWKTL</sequence>
<gene>
    <name evidence="2" type="ORF">V1264_014777</name>
</gene>
<accession>A0AAN9GK39</accession>
<feature type="coiled-coil region" evidence="1">
    <location>
        <begin position="62"/>
        <end position="93"/>
    </location>
</feature>
<dbReference type="AlphaFoldDB" id="A0AAN9GK39"/>
<reference evidence="2 3" key="1">
    <citation type="submission" date="2024-02" db="EMBL/GenBank/DDBJ databases">
        <title>Chromosome-scale genome assembly of the rough periwinkle Littorina saxatilis.</title>
        <authorList>
            <person name="De Jode A."/>
            <person name="Faria R."/>
            <person name="Formenti G."/>
            <person name="Sims Y."/>
            <person name="Smith T.P."/>
            <person name="Tracey A."/>
            <person name="Wood J.M.D."/>
            <person name="Zagrodzka Z.B."/>
            <person name="Johannesson K."/>
            <person name="Butlin R.K."/>
            <person name="Leder E.H."/>
        </authorList>
    </citation>
    <scope>NUCLEOTIDE SEQUENCE [LARGE SCALE GENOMIC DNA]</scope>
    <source>
        <strain evidence="2">Snail1</strain>
        <tissue evidence="2">Muscle</tissue>
    </source>
</reference>
<keyword evidence="3" id="KW-1185">Reference proteome</keyword>
<organism evidence="2 3">
    <name type="scientific">Littorina saxatilis</name>
    <dbReference type="NCBI Taxonomy" id="31220"/>
    <lineage>
        <taxon>Eukaryota</taxon>
        <taxon>Metazoa</taxon>
        <taxon>Spiralia</taxon>
        <taxon>Lophotrochozoa</taxon>
        <taxon>Mollusca</taxon>
        <taxon>Gastropoda</taxon>
        <taxon>Caenogastropoda</taxon>
        <taxon>Littorinimorpha</taxon>
        <taxon>Littorinoidea</taxon>
        <taxon>Littorinidae</taxon>
        <taxon>Littorina</taxon>
    </lineage>
</organism>
<dbReference type="EMBL" id="JBAMIC010000003">
    <property type="protein sequence ID" value="KAK7110989.1"/>
    <property type="molecule type" value="Genomic_DNA"/>
</dbReference>
<dbReference type="Proteomes" id="UP001374579">
    <property type="component" value="Unassembled WGS sequence"/>
</dbReference>
<proteinExistence type="predicted"/>
<keyword evidence="1" id="KW-0175">Coiled coil</keyword>
<evidence type="ECO:0000313" key="2">
    <source>
        <dbReference type="EMBL" id="KAK7110989.1"/>
    </source>
</evidence>
<comment type="caution">
    <text evidence="2">The sequence shown here is derived from an EMBL/GenBank/DDBJ whole genome shotgun (WGS) entry which is preliminary data.</text>
</comment>
<name>A0AAN9GK39_9CAEN</name>
<evidence type="ECO:0000313" key="3">
    <source>
        <dbReference type="Proteomes" id="UP001374579"/>
    </source>
</evidence>
<evidence type="ECO:0000256" key="1">
    <source>
        <dbReference type="SAM" id="Coils"/>
    </source>
</evidence>